<protein>
    <submittedName>
        <fullName evidence="2">Uncharacterized protein</fullName>
    </submittedName>
</protein>
<reference evidence="2" key="1">
    <citation type="submission" date="2023-06" db="EMBL/GenBank/DDBJ databases">
        <authorList>
            <consortium name="Lawrence Berkeley National Laboratory"/>
            <person name="Ahrendt S."/>
            <person name="Sahu N."/>
            <person name="Indic B."/>
            <person name="Wong-Bajracharya J."/>
            <person name="Merenyi Z."/>
            <person name="Ke H.-M."/>
            <person name="Monk M."/>
            <person name="Kocsube S."/>
            <person name="Drula E."/>
            <person name="Lipzen A."/>
            <person name="Balint B."/>
            <person name="Henrissat B."/>
            <person name="Andreopoulos B."/>
            <person name="Martin F.M."/>
            <person name="Harder C.B."/>
            <person name="Rigling D."/>
            <person name="Ford K.L."/>
            <person name="Foster G.D."/>
            <person name="Pangilinan J."/>
            <person name="Papanicolaou A."/>
            <person name="Barry K."/>
            <person name="LaButti K."/>
            <person name="Viragh M."/>
            <person name="Koriabine M."/>
            <person name="Yan M."/>
            <person name="Riley R."/>
            <person name="Champramary S."/>
            <person name="Plett K.L."/>
            <person name="Tsai I.J."/>
            <person name="Slot J."/>
            <person name="Sipos G."/>
            <person name="Plett J."/>
            <person name="Nagy L.G."/>
            <person name="Grigoriev I.V."/>
        </authorList>
    </citation>
    <scope>NUCLEOTIDE SEQUENCE</scope>
    <source>
        <strain evidence="2">ICMP 16352</strain>
    </source>
</reference>
<evidence type="ECO:0000313" key="3">
    <source>
        <dbReference type="Proteomes" id="UP001175227"/>
    </source>
</evidence>
<sequence length="580" mass="64110">MSARSRKFSEADLAEPRSKSSFSSLYAHIQDITPAPKRRRTGLNSRFDDMMDTVNVTYCSPAGRNRTRSAGSSSNSSYIMPITPLDAYDTLQSGRLGRDFAILKMKRGTVFQREEETSGIYQENPSNHRSAKTLPDWLSDAFLSLDETHPLRLLLPSSMDQPSTVMSSCLTDPNFDLRYHSDEESPFAFSALEADGMEVYATALSYSDGYNTLSESSQANGLQSLSFTPFTKPGPTPQVSLPSPLIPRALILSPPPPPQQRPKLSCHDTARLRSYHSPDPSSRSQLFEIDSSDQPLPAELRDNFTINCHSPQPTPAVVPLPRHAYFRDVPRSASQHSHSCLDSPYSQHILTPCSDIPITDYSSDEVEQDEAPVPHVCLPRREGIDMSRFQNIFSTPGPGYLVSRPVYFDSPAESSGSSDPASEIKYDIECAELDFQWKPYDRSRTFKPQTVCVPSKSPTDQLSDDGSEAGVTEGLGQHTPGGRAGNANKSTWTSSYPQTSTPRRYSSSPGPFRFTLPPEARQTSRPLSMSPSATTEKDERQILSKEEHLPAFDPAPGIYLSPLQCSRSPSVSVEEKVNLH</sequence>
<evidence type="ECO:0000313" key="2">
    <source>
        <dbReference type="EMBL" id="KAK0485937.1"/>
    </source>
</evidence>
<comment type="caution">
    <text evidence="2">The sequence shown here is derived from an EMBL/GenBank/DDBJ whole genome shotgun (WGS) entry which is preliminary data.</text>
</comment>
<keyword evidence="3" id="KW-1185">Reference proteome</keyword>
<feature type="compositionally biased region" description="Polar residues" evidence="1">
    <location>
        <begin position="487"/>
        <end position="509"/>
    </location>
</feature>
<dbReference type="AlphaFoldDB" id="A0AA39UE89"/>
<gene>
    <name evidence="2" type="ORF">IW261DRAFT_762180</name>
</gene>
<dbReference type="Proteomes" id="UP001175227">
    <property type="component" value="Unassembled WGS sequence"/>
</dbReference>
<evidence type="ECO:0000256" key="1">
    <source>
        <dbReference type="SAM" id="MobiDB-lite"/>
    </source>
</evidence>
<name>A0AA39UE89_9AGAR</name>
<organism evidence="2 3">
    <name type="scientific">Armillaria novae-zelandiae</name>
    <dbReference type="NCBI Taxonomy" id="153914"/>
    <lineage>
        <taxon>Eukaryota</taxon>
        <taxon>Fungi</taxon>
        <taxon>Dikarya</taxon>
        <taxon>Basidiomycota</taxon>
        <taxon>Agaricomycotina</taxon>
        <taxon>Agaricomycetes</taxon>
        <taxon>Agaricomycetidae</taxon>
        <taxon>Agaricales</taxon>
        <taxon>Marasmiineae</taxon>
        <taxon>Physalacriaceae</taxon>
        <taxon>Armillaria</taxon>
    </lineage>
</organism>
<accession>A0AA39UE89</accession>
<feature type="compositionally biased region" description="Polar residues" evidence="1">
    <location>
        <begin position="521"/>
        <end position="534"/>
    </location>
</feature>
<feature type="region of interest" description="Disordered" evidence="1">
    <location>
        <begin position="272"/>
        <end position="294"/>
    </location>
</feature>
<proteinExistence type="predicted"/>
<feature type="compositionally biased region" description="Basic and acidic residues" evidence="1">
    <location>
        <begin position="535"/>
        <end position="550"/>
    </location>
</feature>
<feature type="compositionally biased region" description="Basic and acidic residues" evidence="1">
    <location>
        <begin position="7"/>
        <end position="18"/>
    </location>
</feature>
<feature type="region of interest" description="Disordered" evidence="1">
    <location>
        <begin position="449"/>
        <end position="580"/>
    </location>
</feature>
<dbReference type="EMBL" id="JAUEPR010000004">
    <property type="protein sequence ID" value="KAK0485937.1"/>
    <property type="molecule type" value="Genomic_DNA"/>
</dbReference>
<feature type="region of interest" description="Disordered" evidence="1">
    <location>
        <begin position="1"/>
        <end position="21"/>
    </location>
</feature>